<gene>
    <name evidence="3" type="ORF">OBBRIDRAFT_739193</name>
</gene>
<dbReference type="Proteomes" id="UP000250043">
    <property type="component" value="Unassembled WGS sequence"/>
</dbReference>
<sequence>MRIAPALVFYDHACTLSEEIEYIWERKMSSVIILFHLNRWSIFFWAILNFVNFMSLVVWAGMTPARQFRAVLTVRSVFSAVRIYAISGRRWQLAAVIFGLSIVPIGTNMVLCGLRRNSIRHRDTSGSGYIVHKRCLSLGTRGIRVMAIITRLCLITADILILLVTWYKTYAMMKVARQNNIRAPLAAMLLEDGKKLSVYLIDLSPY</sequence>
<proteinExistence type="predicted"/>
<feature type="transmembrane region" description="Helical" evidence="1">
    <location>
        <begin position="42"/>
        <end position="61"/>
    </location>
</feature>
<dbReference type="OrthoDB" id="2742807at2759"/>
<dbReference type="EMBL" id="KV722561">
    <property type="protein sequence ID" value="OCH85813.1"/>
    <property type="molecule type" value="Genomic_DNA"/>
</dbReference>
<dbReference type="Pfam" id="PF20151">
    <property type="entry name" value="DUF6533"/>
    <property type="match status" value="1"/>
</dbReference>
<keyword evidence="1" id="KW-0812">Transmembrane</keyword>
<evidence type="ECO:0000313" key="3">
    <source>
        <dbReference type="EMBL" id="OCH85813.1"/>
    </source>
</evidence>
<keyword evidence="4" id="KW-1185">Reference proteome</keyword>
<evidence type="ECO:0000256" key="1">
    <source>
        <dbReference type="SAM" id="Phobius"/>
    </source>
</evidence>
<protein>
    <recommendedName>
        <fullName evidence="2">DUF6533 domain-containing protein</fullName>
    </recommendedName>
</protein>
<organism evidence="3 4">
    <name type="scientific">Obba rivulosa</name>
    <dbReference type="NCBI Taxonomy" id="1052685"/>
    <lineage>
        <taxon>Eukaryota</taxon>
        <taxon>Fungi</taxon>
        <taxon>Dikarya</taxon>
        <taxon>Basidiomycota</taxon>
        <taxon>Agaricomycotina</taxon>
        <taxon>Agaricomycetes</taxon>
        <taxon>Polyporales</taxon>
        <taxon>Gelatoporiaceae</taxon>
        <taxon>Obba</taxon>
    </lineage>
</organism>
<name>A0A8E2DKH8_9APHY</name>
<dbReference type="InterPro" id="IPR045340">
    <property type="entry name" value="DUF6533"/>
</dbReference>
<accession>A0A8E2DKH8</accession>
<keyword evidence="1" id="KW-1133">Transmembrane helix</keyword>
<feature type="domain" description="DUF6533" evidence="2">
    <location>
        <begin position="6"/>
        <end position="43"/>
    </location>
</feature>
<feature type="transmembrane region" description="Helical" evidence="1">
    <location>
        <begin position="93"/>
        <end position="114"/>
    </location>
</feature>
<evidence type="ECO:0000259" key="2">
    <source>
        <dbReference type="Pfam" id="PF20151"/>
    </source>
</evidence>
<keyword evidence="1" id="KW-0472">Membrane</keyword>
<dbReference type="AlphaFoldDB" id="A0A8E2DKH8"/>
<evidence type="ECO:0000313" key="4">
    <source>
        <dbReference type="Proteomes" id="UP000250043"/>
    </source>
</evidence>
<feature type="transmembrane region" description="Helical" evidence="1">
    <location>
        <begin position="143"/>
        <end position="167"/>
    </location>
</feature>
<reference evidence="3 4" key="1">
    <citation type="submission" date="2016-07" db="EMBL/GenBank/DDBJ databases">
        <title>Draft genome of the white-rot fungus Obba rivulosa 3A-2.</title>
        <authorList>
            <consortium name="DOE Joint Genome Institute"/>
            <person name="Miettinen O."/>
            <person name="Riley R."/>
            <person name="Acob R."/>
            <person name="Barry K."/>
            <person name="Cullen D."/>
            <person name="De Vries R."/>
            <person name="Hainaut M."/>
            <person name="Hatakka A."/>
            <person name="Henrissat B."/>
            <person name="Hilden K."/>
            <person name="Kuo R."/>
            <person name="Labutti K."/>
            <person name="Lipzen A."/>
            <person name="Makela M.R."/>
            <person name="Sandor L."/>
            <person name="Spatafora J.W."/>
            <person name="Grigoriev I.V."/>
            <person name="Hibbett D.S."/>
        </authorList>
    </citation>
    <scope>NUCLEOTIDE SEQUENCE [LARGE SCALE GENOMIC DNA]</scope>
    <source>
        <strain evidence="3 4">3A-2</strain>
    </source>
</reference>